<name>A0A1V1VDI2_PHODP</name>
<dbReference type="PANTHER" id="PTHR47506:SF8">
    <property type="entry name" value="REPRESSOR OF PUTATIVE XENOBIOTIC REDUCTASE TETR FAMILY-RELATED"/>
    <property type="match status" value="1"/>
</dbReference>
<evidence type="ECO:0000313" key="6">
    <source>
        <dbReference type="EMBL" id="BAX55595.1"/>
    </source>
</evidence>
<reference evidence="6" key="1">
    <citation type="journal article" date="2017" name="Genome Announc.">
        <title>Whole-Genome Sequence of Photobacterium damselae subsp. piscicida Strain 91-197, Isolated from Hybrid Striped Bass (Morone sp.) in the United States.</title>
        <authorList>
            <person name="Teru Y."/>
            <person name="Hikima J."/>
            <person name="Kono T."/>
            <person name="Sakai M."/>
            <person name="Takano T."/>
            <person name="Hawke J.P."/>
            <person name="Takeyama H."/>
            <person name="Aoki T."/>
        </authorList>
    </citation>
    <scope>NUCLEOTIDE SEQUENCE</scope>
    <source>
        <strain evidence="6">91-197</strain>
    </source>
</reference>
<dbReference type="InterPro" id="IPR001647">
    <property type="entry name" value="HTH_TetR"/>
</dbReference>
<evidence type="ECO:0000256" key="2">
    <source>
        <dbReference type="ARBA" id="ARBA00023125"/>
    </source>
</evidence>
<feature type="domain" description="HTH tetR-type" evidence="5">
    <location>
        <begin position="6"/>
        <end position="66"/>
    </location>
</feature>
<dbReference type="SUPFAM" id="SSF46689">
    <property type="entry name" value="Homeodomain-like"/>
    <property type="match status" value="1"/>
</dbReference>
<dbReference type="RefSeq" id="WP_086958681.1">
    <property type="nucleotide sequence ID" value="NZ_AP018046.1"/>
</dbReference>
<dbReference type="EMBL" id="AP018046">
    <property type="protein sequence ID" value="BAX55595.1"/>
    <property type="molecule type" value="Genomic_DNA"/>
</dbReference>
<dbReference type="Gene3D" id="1.10.357.10">
    <property type="entry name" value="Tetracycline Repressor, domain 2"/>
    <property type="match status" value="1"/>
</dbReference>
<reference evidence="8" key="2">
    <citation type="submission" date="2017-05" db="EMBL/GenBank/DDBJ databases">
        <title>Whole genome sequence of fish pathogenic bacteria, Photobacterium damselae subsp. piscicida, strain 91-197, isolated from hybrid striped bass (Morone sp.) in USA.</title>
        <authorList>
            <person name="Teru Y."/>
            <person name="Hikima J."/>
            <person name="Kono T."/>
            <person name="Sakai M."/>
            <person name="Takano T."/>
            <person name="Hawke J.P."/>
            <person name="Takeyama H."/>
            <person name="Aoki T."/>
        </authorList>
    </citation>
    <scope>NUCLEOTIDE SEQUENCE [LARGE SCALE GENOMIC DNA]</scope>
    <source>
        <strain evidence="8">91-197</strain>
    </source>
</reference>
<dbReference type="SUPFAM" id="SSF48498">
    <property type="entry name" value="Tetracyclin repressor-like, C-terminal domain"/>
    <property type="match status" value="1"/>
</dbReference>
<evidence type="ECO:0000256" key="1">
    <source>
        <dbReference type="ARBA" id="ARBA00023015"/>
    </source>
</evidence>
<evidence type="ECO:0000256" key="3">
    <source>
        <dbReference type="ARBA" id="ARBA00023163"/>
    </source>
</evidence>
<protein>
    <submittedName>
        <fullName evidence="6">HTH-type transcriptional repressor ComR</fullName>
    </submittedName>
    <submittedName>
        <fullName evidence="7">TetR/AcrR family transcriptional regulator</fullName>
    </submittedName>
</protein>
<gene>
    <name evidence="7" type="ORF">IC627_20415</name>
    <name evidence="6" type="ORF">PDPUS_2_01009</name>
</gene>
<dbReference type="PANTHER" id="PTHR47506">
    <property type="entry name" value="TRANSCRIPTIONAL REGULATORY PROTEIN"/>
    <property type="match status" value="1"/>
</dbReference>
<dbReference type="PROSITE" id="PS50977">
    <property type="entry name" value="HTH_TETR_2"/>
    <property type="match status" value="1"/>
</dbReference>
<dbReference type="EMBL" id="CP061855">
    <property type="protein sequence ID" value="QOD58151.1"/>
    <property type="molecule type" value="Genomic_DNA"/>
</dbReference>
<dbReference type="AlphaFoldDB" id="A0A1V1VDI2"/>
<dbReference type="Proteomes" id="UP000516656">
    <property type="component" value="Chromosome 2"/>
</dbReference>
<evidence type="ECO:0000313" key="7">
    <source>
        <dbReference type="EMBL" id="QOD58151.1"/>
    </source>
</evidence>
<dbReference type="InterPro" id="IPR009057">
    <property type="entry name" value="Homeodomain-like_sf"/>
</dbReference>
<evidence type="ECO:0000259" key="5">
    <source>
        <dbReference type="PROSITE" id="PS50977"/>
    </source>
</evidence>
<keyword evidence="3" id="KW-0804">Transcription</keyword>
<keyword evidence="2 4" id="KW-0238">DNA-binding</keyword>
<sequence length="195" mass="21763">MANTPKFDRQQVINKATNLYWQKGFHATSMRNLQDAIDMRPGSIYASFGSKEGLFKQALQHYQQQGVIELNQCLANSASPLAGLKRFIQQLVLETPKSAPSGLCLLAKTVAELTCDNQELLDEACRLLNKMEAEFEKVIISAQQHGEITKEKDSAELARYVQVQIAGLRTYAKTHPNSGAISTMIDDIFAHYPFV</sequence>
<evidence type="ECO:0000313" key="9">
    <source>
        <dbReference type="Proteomes" id="UP000516656"/>
    </source>
</evidence>
<evidence type="ECO:0000256" key="4">
    <source>
        <dbReference type="PROSITE-ProRule" id="PRU00335"/>
    </source>
</evidence>
<reference evidence="7 9" key="3">
    <citation type="submission" date="2020-09" db="EMBL/GenBank/DDBJ databases">
        <title>Complete, closed and curated genome sequences of Photobacterium damselae subsp. piscicida isolates from Australia indicate localised evolution and additional plasmid-borne pathogenicity mechanisms.</title>
        <authorList>
            <person name="Baseggio L."/>
            <person name="Silayeva O."/>
            <person name="Buller N."/>
            <person name="Landos M."/>
            <person name="Engelstaedter J."/>
            <person name="Barnes A.C."/>
        </authorList>
    </citation>
    <scope>NUCLEOTIDE SEQUENCE [LARGE SCALE GENOMIC DNA]</scope>
    <source>
        <strain evidence="7 9">AS-16-0540-1</strain>
    </source>
</reference>
<proteinExistence type="predicted"/>
<dbReference type="Proteomes" id="UP000218676">
    <property type="component" value="Chromosome 2"/>
</dbReference>
<evidence type="ECO:0000313" key="8">
    <source>
        <dbReference type="Proteomes" id="UP000218676"/>
    </source>
</evidence>
<dbReference type="GO" id="GO:0003677">
    <property type="term" value="F:DNA binding"/>
    <property type="evidence" value="ECO:0007669"/>
    <property type="project" value="UniProtKB-UniRule"/>
</dbReference>
<dbReference type="Pfam" id="PF16925">
    <property type="entry name" value="TetR_C_13"/>
    <property type="match status" value="1"/>
</dbReference>
<dbReference type="InterPro" id="IPR011075">
    <property type="entry name" value="TetR_C"/>
</dbReference>
<accession>A0A1V1VDI2</accession>
<dbReference type="Pfam" id="PF00440">
    <property type="entry name" value="TetR_N"/>
    <property type="match status" value="1"/>
</dbReference>
<dbReference type="InterPro" id="IPR036271">
    <property type="entry name" value="Tet_transcr_reg_TetR-rel_C_sf"/>
</dbReference>
<organism evidence="7 9">
    <name type="scientific">Photobacterium damsela subsp. piscicida</name>
    <name type="common">Pasteurella piscicida</name>
    <dbReference type="NCBI Taxonomy" id="38294"/>
    <lineage>
        <taxon>Bacteria</taxon>
        <taxon>Pseudomonadati</taxon>
        <taxon>Pseudomonadota</taxon>
        <taxon>Gammaproteobacteria</taxon>
        <taxon>Vibrionales</taxon>
        <taxon>Vibrionaceae</taxon>
        <taxon>Photobacterium</taxon>
    </lineage>
</organism>
<keyword evidence="1" id="KW-0805">Transcription regulation</keyword>
<feature type="DNA-binding region" description="H-T-H motif" evidence="4">
    <location>
        <begin position="29"/>
        <end position="48"/>
    </location>
</feature>
<dbReference type="Gene3D" id="1.10.10.60">
    <property type="entry name" value="Homeodomain-like"/>
    <property type="match status" value="1"/>
</dbReference>